<gene>
    <name evidence="1" type="ordered locus">Huta_1722</name>
</gene>
<protein>
    <submittedName>
        <fullName evidence="1">HEAT domain containing protein</fullName>
    </submittedName>
</protein>
<evidence type="ECO:0000313" key="2">
    <source>
        <dbReference type="Proteomes" id="UP000002071"/>
    </source>
</evidence>
<dbReference type="PANTHER" id="PTHR12697">
    <property type="entry name" value="PBS LYASE HEAT-LIKE PROTEIN"/>
    <property type="match status" value="1"/>
</dbReference>
<dbReference type="GO" id="GO:0016491">
    <property type="term" value="F:oxidoreductase activity"/>
    <property type="evidence" value="ECO:0007669"/>
    <property type="project" value="TreeGrafter"/>
</dbReference>
<accession>C7NQZ1</accession>
<reference evidence="1 2" key="1">
    <citation type="journal article" date="2009" name="Stand. Genomic Sci.">
        <title>Complete genome sequence of Halorhabdus utahensis type strain (AX-2).</title>
        <authorList>
            <person name="Anderson I."/>
            <person name="Tindall B.J."/>
            <person name="Pomrenke H."/>
            <person name="Goker M."/>
            <person name="Lapidus A."/>
            <person name="Nolan M."/>
            <person name="Copeland A."/>
            <person name="Glavina Del Rio T."/>
            <person name="Chen F."/>
            <person name="Tice H."/>
            <person name="Cheng J.F."/>
            <person name="Lucas S."/>
            <person name="Chertkov O."/>
            <person name="Bruce D."/>
            <person name="Brettin T."/>
            <person name="Detter J.C."/>
            <person name="Han C."/>
            <person name="Goodwin L."/>
            <person name="Land M."/>
            <person name="Hauser L."/>
            <person name="Chang Y.J."/>
            <person name="Jeffries C.D."/>
            <person name="Pitluck S."/>
            <person name="Pati A."/>
            <person name="Mavromatis K."/>
            <person name="Ivanova N."/>
            <person name="Ovchinnikova G."/>
            <person name="Chen A."/>
            <person name="Palaniappan K."/>
            <person name="Chain P."/>
            <person name="Rohde M."/>
            <person name="Bristow J."/>
            <person name="Eisen J.A."/>
            <person name="Markowitz V."/>
            <person name="Hugenholtz P."/>
            <person name="Kyrpides N.C."/>
            <person name="Klenk H.P."/>
        </authorList>
    </citation>
    <scope>NUCLEOTIDE SEQUENCE [LARGE SCALE GENOMIC DNA]</scope>
    <source>
        <strain evidence="2">DSM 12940 / JCM 11049 / AX-2</strain>
    </source>
</reference>
<keyword evidence="2" id="KW-1185">Reference proteome</keyword>
<dbReference type="InterPro" id="IPR011989">
    <property type="entry name" value="ARM-like"/>
</dbReference>
<dbReference type="HOGENOM" id="CLU_670148_0_0_2"/>
<dbReference type="eggNOG" id="arCOG02966">
    <property type="taxonomic scope" value="Archaea"/>
</dbReference>
<sequence>MSVSTDLLERCWEHPSSLDYEDTDRLVKVLKGSDSETRRTIAKALCEVSKENREAVQPIVGNIFAFLRESNADDQIRIDLTRAISEGTAADPERFDHGDLRTLKQLLLDDNRWVRHSAAWTTELVAFGRSSKIFIWEEMLSDLLRDPHPSVRKHCCRALAHLERVGGLDSSHVDTVCLLLTDDEPEVRTAATIALGAIGSEAAIETLRTHEDPDADVAIDTQHALREATFPRHTVTRWGADFTSLQVGDWISIRTKAPVRTGHLRGKVIDVGTSDTRTVTAKNPYEGYSFTLVQQNSSIRWTMDDRRTSDSLHSLVTGLGRVHPIQISLMYAVEGDKMTVDFGADTRTFDIITVDSGAENFCVVGTDGEWTVTFRLSGTAPFVTSQNDGHRLPIAGIELRAFDIDKSTVG</sequence>
<dbReference type="KEGG" id="hut:Huta_1722"/>
<dbReference type="PANTHER" id="PTHR12697:SF5">
    <property type="entry name" value="DEOXYHYPUSINE HYDROXYLASE"/>
    <property type="match status" value="1"/>
</dbReference>
<dbReference type="InterPro" id="IPR016024">
    <property type="entry name" value="ARM-type_fold"/>
</dbReference>
<dbReference type="AlphaFoldDB" id="C7NQZ1"/>
<dbReference type="GeneID" id="8384008"/>
<dbReference type="RefSeq" id="WP_015789468.1">
    <property type="nucleotide sequence ID" value="NC_013158.1"/>
</dbReference>
<dbReference type="OrthoDB" id="10495at2157"/>
<dbReference type="Proteomes" id="UP000002071">
    <property type="component" value="Chromosome"/>
</dbReference>
<dbReference type="STRING" id="519442.Huta_1722"/>
<evidence type="ECO:0000313" key="1">
    <source>
        <dbReference type="EMBL" id="ACV11895.1"/>
    </source>
</evidence>
<dbReference type="Pfam" id="PF13646">
    <property type="entry name" value="HEAT_2"/>
    <property type="match status" value="1"/>
</dbReference>
<dbReference type="EMBL" id="CP001687">
    <property type="protein sequence ID" value="ACV11895.1"/>
    <property type="molecule type" value="Genomic_DNA"/>
</dbReference>
<organism evidence="1 2">
    <name type="scientific">Halorhabdus utahensis (strain DSM 12940 / JCM 11049 / AX-2)</name>
    <dbReference type="NCBI Taxonomy" id="519442"/>
    <lineage>
        <taxon>Archaea</taxon>
        <taxon>Methanobacteriati</taxon>
        <taxon>Methanobacteriota</taxon>
        <taxon>Stenosarchaea group</taxon>
        <taxon>Halobacteria</taxon>
        <taxon>Halobacteriales</taxon>
        <taxon>Haloarculaceae</taxon>
        <taxon>Halorhabdus</taxon>
    </lineage>
</organism>
<dbReference type="SUPFAM" id="SSF48371">
    <property type="entry name" value="ARM repeat"/>
    <property type="match status" value="1"/>
</dbReference>
<dbReference type="Gene3D" id="1.25.10.10">
    <property type="entry name" value="Leucine-rich Repeat Variant"/>
    <property type="match status" value="1"/>
</dbReference>
<name>C7NQZ1_HALUD</name>
<proteinExistence type="predicted"/>